<proteinExistence type="predicted"/>
<keyword evidence="2" id="KW-1185">Reference proteome</keyword>
<comment type="caution">
    <text evidence="1">The sequence shown here is derived from an EMBL/GenBank/DDBJ whole genome shotgun (WGS) entry which is preliminary data.</text>
</comment>
<evidence type="ECO:0008006" key="3">
    <source>
        <dbReference type="Google" id="ProtNLM"/>
    </source>
</evidence>
<gene>
    <name evidence="1" type="ORF">GCM10008908_11800</name>
</gene>
<dbReference type="Proteomes" id="UP001501047">
    <property type="component" value="Unassembled WGS sequence"/>
</dbReference>
<evidence type="ECO:0000313" key="1">
    <source>
        <dbReference type="EMBL" id="GAA0769849.1"/>
    </source>
</evidence>
<dbReference type="EMBL" id="BAAACI010000002">
    <property type="protein sequence ID" value="GAA0769849.1"/>
    <property type="molecule type" value="Genomic_DNA"/>
</dbReference>
<reference evidence="2" key="1">
    <citation type="journal article" date="2019" name="Int. J. Syst. Evol. Microbiol.">
        <title>The Global Catalogue of Microorganisms (GCM) 10K type strain sequencing project: providing services to taxonomists for standard genome sequencing and annotation.</title>
        <authorList>
            <consortium name="The Broad Institute Genomics Platform"/>
            <consortium name="The Broad Institute Genome Sequencing Center for Infectious Disease"/>
            <person name="Wu L."/>
            <person name="Ma J."/>
        </authorList>
    </citation>
    <scope>NUCLEOTIDE SEQUENCE [LARGE SCALE GENOMIC DNA]</scope>
    <source>
        <strain evidence="2">JCM 1417</strain>
    </source>
</reference>
<evidence type="ECO:0000313" key="2">
    <source>
        <dbReference type="Proteomes" id="UP001501047"/>
    </source>
</evidence>
<sequence>MDYITTKEAAKNWGITDRMVVYHCAAGRIKGAKKLGNTWLVPVDAEKLADGRYRSSKVKDGENKCNGYF</sequence>
<organism evidence="1 2">
    <name type="scientific">Clostridium subterminale</name>
    <dbReference type="NCBI Taxonomy" id="1550"/>
    <lineage>
        <taxon>Bacteria</taxon>
        <taxon>Bacillati</taxon>
        <taxon>Bacillota</taxon>
        <taxon>Clostridia</taxon>
        <taxon>Eubacteriales</taxon>
        <taxon>Clostridiaceae</taxon>
        <taxon>Clostridium</taxon>
    </lineage>
</organism>
<accession>A0ABP3VUX6</accession>
<name>A0ABP3VUX6_CLOSU</name>
<protein>
    <recommendedName>
        <fullName evidence="3">DNA-binding protein</fullName>
    </recommendedName>
</protein>